<gene>
    <name evidence="10" type="ORF">DW011_18845</name>
    <name evidence="9" type="ORF">GAN93_21755</name>
</gene>
<comment type="similarity">
    <text evidence="2">Belongs to the acyltransferase 3 family.</text>
</comment>
<feature type="transmembrane region" description="Helical" evidence="7">
    <location>
        <begin position="32"/>
        <end position="54"/>
    </location>
</feature>
<comment type="subcellular location">
    <subcellularLocation>
        <location evidence="1">Cell membrane</location>
        <topology evidence="1">Multi-pass membrane protein</topology>
    </subcellularLocation>
</comment>
<reference evidence="10 11" key="1">
    <citation type="submission" date="2018-08" db="EMBL/GenBank/DDBJ databases">
        <title>A genome reference for cultivated species of the human gut microbiota.</title>
        <authorList>
            <person name="Zou Y."/>
            <person name="Xue W."/>
            <person name="Luo G."/>
        </authorList>
    </citation>
    <scope>NUCLEOTIDE SEQUENCE [LARGE SCALE GENOMIC DNA]</scope>
    <source>
        <strain evidence="10 11">AF37-12</strain>
    </source>
</reference>
<reference evidence="9 12" key="2">
    <citation type="journal article" date="2019" name="Nat. Med.">
        <title>A library of human gut bacterial isolates paired with longitudinal multiomics data enables mechanistic microbiome research.</title>
        <authorList>
            <person name="Poyet M."/>
            <person name="Groussin M."/>
            <person name="Gibbons S.M."/>
            <person name="Avila-Pacheco J."/>
            <person name="Jiang X."/>
            <person name="Kearney S.M."/>
            <person name="Perrotta A.R."/>
            <person name="Berdy B."/>
            <person name="Zhao S."/>
            <person name="Lieberman T.D."/>
            <person name="Swanson P.K."/>
            <person name="Smith M."/>
            <person name="Roesemann S."/>
            <person name="Alexander J.E."/>
            <person name="Rich S.A."/>
            <person name="Livny J."/>
            <person name="Vlamakis H."/>
            <person name="Clish C."/>
            <person name="Bullock K."/>
            <person name="Deik A."/>
            <person name="Scott J."/>
            <person name="Pierce K.A."/>
            <person name="Xavier R.J."/>
            <person name="Alm E.J."/>
        </authorList>
    </citation>
    <scope>NUCLEOTIDE SEQUENCE [LARGE SCALE GENOMIC DNA]</scope>
    <source>
        <strain evidence="9 12">BIOML-A165</strain>
    </source>
</reference>
<feature type="transmembrane region" description="Helical" evidence="7">
    <location>
        <begin position="231"/>
        <end position="248"/>
    </location>
</feature>
<dbReference type="RefSeq" id="WP_072067528.1">
    <property type="nucleotide sequence ID" value="NZ_CVOY01000072.1"/>
</dbReference>
<organism evidence="10 11">
    <name type="scientific">Bacteroides thetaiotaomicron</name>
    <dbReference type="NCBI Taxonomy" id="818"/>
    <lineage>
        <taxon>Bacteria</taxon>
        <taxon>Pseudomonadati</taxon>
        <taxon>Bacteroidota</taxon>
        <taxon>Bacteroidia</taxon>
        <taxon>Bacteroidales</taxon>
        <taxon>Bacteroidaceae</taxon>
        <taxon>Bacteroides</taxon>
    </lineage>
</organism>
<dbReference type="GO" id="GO:0009246">
    <property type="term" value="P:enterobacterial common antigen biosynthetic process"/>
    <property type="evidence" value="ECO:0007669"/>
    <property type="project" value="TreeGrafter"/>
</dbReference>
<keyword evidence="3" id="KW-1003">Cell membrane</keyword>
<feature type="transmembrane region" description="Helical" evidence="7">
    <location>
        <begin position="125"/>
        <end position="147"/>
    </location>
</feature>
<dbReference type="Proteomes" id="UP000460317">
    <property type="component" value="Unassembled WGS sequence"/>
</dbReference>
<feature type="transmembrane region" description="Helical" evidence="7">
    <location>
        <begin position="296"/>
        <end position="317"/>
    </location>
</feature>
<feature type="transmembrane region" description="Helical" evidence="7">
    <location>
        <begin position="154"/>
        <end position="173"/>
    </location>
</feature>
<keyword evidence="10" id="KW-0808">Transferase</keyword>
<dbReference type="InterPro" id="IPR002656">
    <property type="entry name" value="Acyl_transf_3_dom"/>
</dbReference>
<evidence type="ECO:0000256" key="4">
    <source>
        <dbReference type="ARBA" id="ARBA00022692"/>
    </source>
</evidence>
<evidence type="ECO:0000256" key="6">
    <source>
        <dbReference type="ARBA" id="ARBA00023136"/>
    </source>
</evidence>
<evidence type="ECO:0000256" key="3">
    <source>
        <dbReference type="ARBA" id="ARBA00022475"/>
    </source>
</evidence>
<dbReference type="EMBL" id="WCSB01000028">
    <property type="protein sequence ID" value="KAB4448579.1"/>
    <property type="molecule type" value="Genomic_DNA"/>
</dbReference>
<dbReference type="PANTHER" id="PTHR40074:SF2">
    <property type="entry name" value="O-ACETYLTRANSFERASE WECH"/>
    <property type="match status" value="1"/>
</dbReference>
<evidence type="ECO:0000256" key="1">
    <source>
        <dbReference type="ARBA" id="ARBA00004651"/>
    </source>
</evidence>
<dbReference type="GO" id="GO:0005886">
    <property type="term" value="C:plasma membrane"/>
    <property type="evidence" value="ECO:0007669"/>
    <property type="project" value="UniProtKB-SubCell"/>
</dbReference>
<name>A0A415LWX2_BACT4</name>
<keyword evidence="5 7" id="KW-1133">Transmembrane helix</keyword>
<dbReference type="GO" id="GO:0016413">
    <property type="term" value="F:O-acetyltransferase activity"/>
    <property type="evidence" value="ECO:0007669"/>
    <property type="project" value="TreeGrafter"/>
</dbReference>
<evidence type="ECO:0000313" key="9">
    <source>
        <dbReference type="EMBL" id="KAB4448579.1"/>
    </source>
</evidence>
<keyword evidence="10" id="KW-0012">Acyltransferase</keyword>
<evidence type="ECO:0000313" key="11">
    <source>
        <dbReference type="Proteomes" id="UP000283616"/>
    </source>
</evidence>
<dbReference type="AlphaFoldDB" id="A0A415LWX2"/>
<feature type="transmembrane region" description="Helical" evidence="7">
    <location>
        <begin position="268"/>
        <end position="289"/>
    </location>
</feature>
<feature type="transmembrane region" description="Helical" evidence="7">
    <location>
        <begin position="200"/>
        <end position="219"/>
    </location>
</feature>
<sequence>MDGVLLHSYDMSSVDHGVIVYESGFYNIVQVLFSQGICRVAVPMFYFISGYLFYNELKEWNWEVYGRKLKSRVSTILIPYCIWNIIGWFLLCLNHSFFKGDSSIWMSMTPWDILWSNDNGWPAVIPLWFIRDLIVVILWAYLIYLFIKYLKTMGILLLVLLYVSDSWISYPGFSPESTLFFALGCYMQITDKDPLKVSNFLGWISGIVFCIMLILRLITWNRCPIDVSIQNILTIMGVILVLKLGSFIDTTKHRNIYDAFSKASFFVFATHLIYILPAFRGIFNVLLPLDSQYMRVVGYFGCAVFTYFTCVIIYRLLYKLAPRLTSVLVGKR</sequence>
<comment type="caution">
    <text evidence="10">The sequence shown here is derived from an EMBL/GenBank/DDBJ whole genome shotgun (WGS) entry which is preliminary data.</text>
</comment>
<keyword evidence="4 7" id="KW-0812">Transmembrane</keyword>
<evidence type="ECO:0000259" key="8">
    <source>
        <dbReference type="Pfam" id="PF01757"/>
    </source>
</evidence>
<dbReference type="EMBL" id="QROV01000024">
    <property type="protein sequence ID" value="RHL55395.1"/>
    <property type="molecule type" value="Genomic_DNA"/>
</dbReference>
<dbReference type="Pfam" id="PF01757">
    <property type="entry name" value="Acyl_transf_3"/>
    <property type="match status" value="1"/>
</dbReference>
<feature type="transmembrane region" description="Helical" evidence="7">
    <location>
        <begin position="75"/>
        <end position="98"/>
    </location>
</feature>
<dbReference type="Proteomes" id="UP000283616">
    <property type="component" value="Unassembled WGS sequence"/>
</dbReference>
<proteinExistence type="inferred from homology"/>
<evidence type="ECO:0000256" key="5">
    <source>
        <dbReference type="ARBA" id="ARBA00022989"/>
    </source>
</evidence>
<dbReference type="PANTHER" id="PTHR40074">
    <property type="entry name" value="O-ACETYLTRANSFERASE WECH"/>
    <property type="match status" value="1"/>
</dbReference>
<evidence type="ECO:0000256" key="7">
    <source>
        <dbReference type="SAM" id="Phobius"/>
    </source>
</evidence>
<evidence type="ECO:0000313" key="12">
    <source>
        <dbReference type="Proteomes" id="UP000460317"/>
    </source>
</evidence>
<protein>
    <submittedName>
        <fullName evidence="10">Acyltransferase</fullName>
    </submittedName>
</protein>
<keyword evidence="6 7" id="KW-0472">Membrane</keyword>
<evidence type="ECO:0000313" key="10">
    <source>
        <dbReference type="EMBL" id="RHL55395.1"/>
    </source>
</evidence>
<feature type="domain" description="Acyltransferase 3" evidence="8">
    <location>
        <begin position="4"/>
        <end position="315"/>
    </location>
</feature>
<evidence type="ECO:0000256" key="2">
    <source>
        <dbReference type="ARBA" id="ARBA00007400"/>
    </source>
</evidence>
<accession>A0A415LWX2</accession>